<dbReference type="EMBL" id="SRLO01000061">
    <property type="protein sequence ID" value="TNN79752.1"/>
    <property type="molecule type" value="Genomic_DNA"/>
</dbReference>
<keyword evidence="3" id="KW-1185">Reference proteome</keyword>
<name>A0A4Z2IR90_9TELE</name>
<reference evidence="2 3" key="1">
    <citation type="submission" date="2019-03" db="EMBL/GenBank/DDBJ databases">
        <title>First draft genome of Liparis tanakae, snailfish: a comprehensive survey of snailfish specific genes.</title>
        <authorList>
            <person name="Kim W."/>
            <person name="Song I."/>
            <person name="Jeong J.-H."/>
            <person name="Kim D."/>
            <person name="Kim S."/>
            <person name="Ryu S."/>
            <person name="Song J.Y."/>
            <person name="Lee S.K."/>
        </authorList>
    </citation>
    <scope>NUCLEOTIDE SEQUENCE [LARGE SCALE GENOMIC DNA]</scope>
    <source>
        <tissue evidence="2">Muscle</tissue>
    </source>
</reference>
<gene>
    <name evidence="2" type="ORF">EYF80_009985</name>
</gene>
<comment type="caution">
    <text evidence="2">The sequence shown here is derived from an EMBL/GenBank/DDBJ whole genome shotgun (WGS) entry which is preliminary data.</text>
</comment>
<evidence type="ECO:0000313" key="2">
    <source>
        <dbReference type="EMBL" id="TNN79752.1"/>
    </source>
</evidence>
<accession>A0A4Z2IR90</accession>
<dbReference type="AlphaFoldDB" id="A0A4Z2IR90"/>
<evidence type="ECO:0000313" key="3">
    <source>
        <dbReference type="Proteomes" id="UP000314294"/>
    </source>
</evidence>
<dbReference type="Proteomes" id="UP000314294">
    <property type="component" value="Unassembled WGS sequence"/>
</dbReference>
<feature type="compositionally biased region" description="Basic residues" evidence="1">
    <location>
        <begin position="10"/>
        <end position="34"/>
    </location>
</feature>
<feature type="region of interest" description="Disordered" evidence="1">
    <location>
        <begin position="1"/>
        <end position="36"/>
    </location>
</feature>
<proteinExistence type="predicted"/>
<organism evidence="2 3">
    <name type="scientific">Liparis tanakae</name>
    <name type="common">Tanaka's snailfish</name>
    <dbReference type="NCBI Taxonomy" id="230148"/>
    <lineage>
        <taxon>Eukaryota</taxon>
        <taxon>Metazoa</taxon>
        <taxon>Chordata</taxon>
        <taxon>Craniata</taxon>
        <taxon>Vertebrata</taxon>
        <taxon>Euteleostomi</taxon>
        <taxon>Actinopterygii</taxon>
        <taxon>Neopterygii</taxon>
        <taxon>Teleostei</taxon>
        <taxon>Neoteleostei</taxon>
        <taxon>Acanthomorphata</taxon>
        <taxon>Eupercaria</taxon>
        <taxon>Perciformes</taxon>
        <taxon>Cottioidei</taxon>
        <taxon>Cottales</taxon>
        <taxon>Liparidae</taxon>
        <taxon>Liparis</taxon>
    </lineage>
</organism>
<evidence type="ECO:0000256" key="1">
    <source>
        <dbReference type="SAM" id="MobiDB-lite"/>
    </source>
</evidence>
<sequence>MVETEQRANQRAKHNERKRKRMSGNRKAQHRKGQQKVDKVSVGSIIRYVLVLLYELLFHQLGQSLVKPVYILRHAYVPKRADMPTCHSSHQRMYASGLSGPTGPEGHHAVSDSLCLKQLDDLKLPGRLDPREEVLNQAQEEWLIFIDLILTNLDKFMSLRTLMTMVDSVSLGLARLAAPRVLSTERMFRRPKS</sequence>
<protein>
    <submittedName>
        <fullName evidence="2">Uncharacterized protein</fullName>
    </submittedName>
</protein>